<evidence type="ECO:0000313" key="6">
    <source>
        <dbReference type="EMBL" id="GAA5146077.1"/>
    </source>
</evidence>
<dbReference type="EMBL" id="BAABIA010000008">
    <property type="protein sequence ID" value="GAA5146077.1"/>
    <property type="molecule type" value="Genomic_DNA"/>
</dbReference>
<evidence type="ECO:0008006" key="8">
    <source>
        <dbReference type="Google" id="ProtNLM"/>
    </source>
</evidence>
<evidence type="ECO:0000256" key="3">
    <source>
        <dbReference type="ARBA" id="ARBA00022729"/>
    </source>
</evidence>
<keyword evidence="2" id="KW-0964">Secreted</keyword>
<protein>
    <recommendedName>
        <fullName evidence="8">DUF1800 family protein</fullName>
    </recommendedName>
</protein>
<dbReference type="Pfam" id="PF08811">
    <property type="entry name" value="DUF1800"/>
    <property type="match status" value="1"/>
</dbReference>
<evidence type="ECO:0000256" key="5">
    <source>
        <dbReference type="SAM" id="MobiDB-lite"/>
    </source>
</evidence>
<feature type="compositionally biased region" description="Basic and acidic residues" evidence="5">
    <location>
        <begin position="241"/>
        <end position="272"/>
    </location>
</feature>
<feature type="compositionally biased region" description="Acidic residues" evidence="5">
    <location>
        <begin position="273"/>
        <end position="282"/>
    </location>
</feature>
<evidence type="ECO:0000313" key="7">
    <source>
        <dbReference type="Proteomes" id="UP001499852"/>
    </source>
</evidence>
<dbReference type="InterPro" id="IPR059100">
    <property type="entry name" value="TSP3_bac"/>
</dbReference>
<dbReference type="PANTHER" id="PTHR37467:SF1">
    <property type="entry name" value="EXPORTED CALCIUM-BINDING GLYCOPROTEIN"/>
    <property type="match status" value="1"/>
</dbReference>
<reference evidence="7" key="1">
    <citation type="journal article" date="2019" name="Int. J. Syst. Evol. Microbiol.">
        <title>The Global Catalogue of Microorganisms (GCM) 10K type strain sequencing project: providing services to taxonomists for standard genome sequencing and annotation.</title>
        <authorList>
            <consortium name="The Broad Institute Genomics Platform"/>
            <consortium name="The Broad Institute Genome Sequencing Center for Infectious Disease"/>
            <person name="Wu L."/>
            <person name="Ma J."/>
        </authorList>
    </citation>
    <scope>NUCLEOTIDE SEQUENCE [LARGE SCALE GENOMIC DNA]</scope>
    <source>
        <strain evidence="7">JCM 18053</strain>
    </source>
</reference>
<gene>
    <name evidence="6" type="ORF">GCM10023213_38600</name>
</gene>
<dbReference type="RefSeq" id="WP_345738040.1">
    <property type="nucleotide sequence ID" value="NZ_BAABIA010000008.1"/>
</dbReference>
<proteinExistence type="predicted"/>
<keyword evidence="3" id="KW-0732">Signal</keyword>
<keyword evidence="7" id="KW-1185">Reference proteome</keyword>
<feature type="region of interest" description="Disordered" evidence="5">
    <location>
        <begin position="916"/>
        <end position="942"/>
    </location>
</feature>
<accession>A0ABP9PG59</accession>
<comment type="subcellular location">
    <subcellularLocation>
        <location evidence="1">Secreted</location>
    </subcellularLocation>
</comment>
<name>A0ABP9PG59_9BACT</name>
<feature type="region of interest" description="Disordered" evidence="5">
    <location>
        <begin position="240"/>
        <end position="302"/>
    </location>
</feature>
<dbReference type="Pfam" id="PF18884">
    <property type="entry name" value="TSP3_bac"/>
    <property type="match status" value="8"/>
</dbReference>
<organism evidence="6 7">
    <name type="scientific">Prosthecobacter algae</name>
    <dbReference type="NCBI Taxonomy" id="1144682"/>
    <lineage>
        <taxon>Bacteria</taxon>
        <taxon>Pseudomonadati</taxon>
        <taxon>Verrucomicrobiota</taxon>
        <taxon>Verrucomicrobiia</taxon>
        <taxon>Verrucomicrobiales</taxon>
        <taxon>Verrucomicrobiaceae</taxon>
        <taxon>Prosthecobacter</taxon>
    </lineage>
</organism>
<dbReference type="InterPro" id="IPR014917">
    <property type="entry name" value="DUF1800"/>
</dbReference>
<dbReference type="PANTHER" id="PTHR37467">
    <property type="entry name" value="EXPORTED CALCIUM-BINDING GLYCOPROTEIN-RELATED"/>
    <property type="match status" value="1"/>
</dbReference>
<sequence length="1677" mass="182263">MKGRLTLPAIALGLLFGVPALQGEFTSLGVLGNQDGNPEEFGDRIWGTNAAPGSAVALDNDFYFAGTYPAPIGTVASSEPWTNLERSLGPGNPLTRIHFNLGANQATPTLRLRFVFHHVWGYWEEPGYGAHELEVRLNGTVLKTEMVTASGTVVVEVDAGSFTPVVGENILQVARIGGAADGWVQFDALRLEIHPTALVDEDDDDLPRWWEEDHGLSDALAADAAGNPDGDGLSNLQEFALKTDPRVADTDGDGLKDGREVELGSHPLRADTDGDTLSDGEETSATPPTNPLLADTDNDGAPDAWEVRTGFNPALASSTPPAWSGSIGLNFVSELNPENALAALAVTGFAPQMNWNSTIPLTSWNSSTGNQEAVASPVAGVLVNSAGAPTGTTMSWSSSSSFWASGQGGSSTGKLFDGFLSVNNDTGGTLTFGHVPYATYDVIVYVGSVYDGAKGRLRLNDSAGSDRWFVTSSTAPETRFIQPLVSSESVPWRGNTIRFRNVTGSVFNLKLFRTSWYEVGIHGVQIVDATANADNDGLPTWWELANRLNPVLNDAGGDLDGDDLDNLGEWTRQTDPHVADTDGDGLTDKVETGTGLWVNATDTGSNPLIADTDGDGLADGAEVQNLPWPTNPNLADSDYDGRSDPEEIRQGTHPLEADAANGQMPIVTTSPRNFIWVVDNVQLLWDHTRGHLADMPWGDNQLMNFRLANAANPGRDAFQVALRVKGGRVSYFLYSSFENGFSHPDNDGWDIWDADWTETPTDHKAALGFSGHGSVDISDRLRFQILGNSTGSQTNWSFTFSLINQDTGATVISRSFTGCRLATNVHNNAVNWQDFRDPPNANRLEITRHDGVQMFFQSTPLEDTPAFAVYKDSDEDGMPDGWEDLHTLNKNNAADAGVDSDLDGLTNLREYLVGTMPRDRDSDDDGAPDGLEVQGGSHPLQAGSLPPFYHGAPGLPAMEDFNGNGMSDPWEHWAGGGILPRHLDADQDGLTNGDEAAAGTDPFDANSRFWSAVDHVGADVTVRWPALLHKTGRVWQSNNLADWAAAAGAPVPDGGAFQQTFANVLQNPVNTFYRLALEDVDRDGDGVSDWTEVNVLGSDPMVASSVRPPVYTDLNADGVPDAEVGGDLVSLLEQFGQGSGSANGGNPAIMRSQASRFLMQAAFGPTLEDIQRVQTLGYAGWIEEQVAKPSTLHATYIKGIYDDMLGQRSQSNFNRGGEIEAPFLFGNNMMTAFARASIQGEDQLRQRVAFALSQILVTSRRDANLESRCLGMADYYDLLVRHAFGNYHDLLMEVTMHPVMGRYLSHVGNQKADPSINRYPDENYAREIMQLFTIGLWELNPDGTQKLNGQGQPIPTYSNAEITQLARVMTGFWFGGHNWGGGGWTEQDLATPMTLRGEYHDFGKKTLLGGYVIPARAATDENAERDVRDAVRHLFEHPNTPVFIGRQLIQFLVMDNPSPAYVQRIAAVFTDNGEGVRGDLKAVVKAILLDEEPRDPRITGRASYGRLKEPVIRTMALARAFGLKEVPDLLWWDWGDFFNASRQEPTYSPSVFNFYRPDYRAPGLLTQNNLAGPVFQITDSFSSISFPNRLWQIMVQGFSQWETYRFPLDLSREKALAATPAHLVDHLNLLFCAGQMRPATRMLILGAINQIPAEQADARAQVAAYLAIVCPEGAVMK</sequence>
<evidence type="ECO:0000256" key="4">
    <source>
        <dbReference type="ARBA" id="ARBA00022837"/>
    </source>
</evidence>
<evidence type="ECO:0000256" key="1">
    <source>
        <dbReference type="ARBA" id="ARBA00004613"/>
    </source>
</evidence>
<dbReference type="InterPro" id="IPR053180">
    <property type="entry name" value="Ca-binding_acidic-repeat"/>
</dbReference>
<comment type="caution">
    <text evidence="6">The sequence shown here is derived from an EMBL/GenBank/DDBJ whole genome shotgun (WGS) entry which is preliminary data.</text>
</comment>
<evidence type="ECO:0000256" key="2">
    <source>
        <dbReference type="ARBA" id="ARBA00022525"/>
    </source>
</evidence>
<dbReference type="Proteomes" id="UP001499852">
    <property type="component" value="Unassembled WGS sequence"/>
</dbReference>
<keyword evidence="4" id="KW-0106">Calcium</keyword>